<dbReference type="PROSITE" id="PS50896">
    <property type="entry name" value="LISH"/>
    <property type="match status" value="1"/>
</dbReference>
<name>A0A100IS97_ASPNG</name>
<dbReference type="InterPro" id="IPR001870">
    <property type="entry name" value="B30.2/SPRY"/>
</dbReference>
<keyword evidence="4" id="KW-0175">Coiled coil</keyword>
<evidence type="ECO:0000256" key="2">
    <source>
        <dbReference type="ARBA" id="ARBA00017917"/>
    </source>
</evidence>
<feature type="compositionally biased region" description="Low complexity" evidence="5">
    <location>
        <begin position="1452"/>
        <end position="1463"/>
    </location>
</feature>
<dbReference type="InterPro" id="IPR003877">
    <property type="entry name" value="SPRY_dom"/>
</dbReference>
<dbReference type="PROSITE" id="PS50897">
    <property type="entry name" value="CTLH"/>
    <property type="match status" value="1"/>
</dbReference>
<evidence type="ECO:0000259" key="6">
    <source>
        <dbReference type="PROSITE" id="PS50188"/>
    </source>
</evidence>
<dbReference type="PaxDb" id="5061-CADANGAP00009325"/>
<dbReference type="InterPro" id="IPR043136">
    <property type="entry name" value="B30.2/SPRY_sf"/>
</dbReference>
<accession>A0A100IS97</accession>
<feature type="compositionally biased region" description="Low complexity" evidence="5">
    <location>
        <begin position="15"/>
        <end position="45"/>
    </location>
</feature>
<dbReference type="InterPro" id="IPR035782">
    <property type="entry name" value="SPRY_RanBP9/10"/>
</dbReference>
<feature type="coiled-coil region" evidence="4">
    <location>
        <begin position="791"/>
        <end position="944"/>
    </location>
</feature>
<organism evidence="8 9">
    <name type="scientific">Aspergillus niger</name>
    <dbReference type="NCBI Taxonomy" id="5061"/>
    <lineage>
        <taxon>Eukaryota</taxon>
        <taxon>Fungi</taxon>
        <taxon>Dikarya</taxon>
        <taxon>Ascomycota</taxon>
        <taxon>Pezizomycotina</taxon>
        <taxon>Eurotiomycetes</taxon>
        <taxon>Eurotiomycetidae</taxon>
        <taxon>Eurotiales</taxon>
        <taxon>Aspergillaceae</taxon>
        <taxon>Aspergillus</taxon>
        <taxon>Aspergillus subgen. Circumdati</taxon>
    </lineage>
</organism>
<dbReference type="VEuPathDB" id="FungiDB:ATCC64974_39410"/>
<reference evidence="9" key="1">
    <citation type="journal article" date="2016" name="Genome Announc.">
        <title>Draft genome sequence of Aspergillus niger strain An76.</title>
        <authorList>
            <person name="Gong W."/>
            <person name="Cheng Z."/>
            <person name="Zhang H."/>
            <person name="Liu L."/>
            <person name="Gao P."/>
            <person name="Wang L."/>
        </authorList>
    </citation>
    <scope>NUCLEOTIDE SEQUENCE [LARGE SCALE GENOMIC DNA]</scope>
    <source>
        <strain evidence="9">An76</strain>
    </source>
</reference>
<dbReference type="VEuPathDB" id="FungiDB:An12g00550"/>
<evidence type="ECO:0000313" key="9">
    <source>
        <dbReference type="Proteomes" id="UP000068243"/>
    </source>
</evidence>
<feature type="region of interest" description="Disordered" evidence="5">
    <location>
        <begin position="90"/>
        <end position="110"/>
    </location>
</feature>
<feature type="region of interest" description="Disordered" evidence="5">
    <location>
        <begin position="1"/>
        <end position="45"/>
    </location>
</feature>
<dbReference type="SMART" id="SM00449">
    <property type="entry name" value="SPRY"/>
    <property type="match status" value="1"/>
</dbReference>
<evidence type="ECO:0000256" key="5">
    <source>
        <dbReference type="SAM" id="MobiDB-lite"/>
    </source>
</evidence>
<feature type="compositionally biased region" description="Low complexity" evidence="5">
    <location>
        <begin position="199"/>
        <end position="214"/>
    </location>
</feature>
<dbReference type="CDD" id="cd12909">
    <property type="entry name" value="SPRY_RanBP9_10"/>
    <property type="match status" value="1"/>
</dbReference>
<dbReference type="InterPro" id="IPR006595">
    <property type="entry name" value="CTLH_C"/>
</dbReference>
<dbReference type="SMART" id="SM00668">
    <property type="entry name" value="CTLH"/>
    <property type="match status" value="1"/>
</dbReference>
<feature type="compositionally biased region" description="Low complexity" evidence="5">
    <location>
        <begin position="1103"/>
        <end position="1118"/>
    </location>
</feature>
<dbReference type="Pfam" id="PF00622">
    <property type="entry name" value="SPRY"/>
    <property type="match status" value="1"/>
</dbReference>
<dbReference type="InterPro" id="IPR024964">
    <property type="entry name" value="CTLH/CRA"/>
</dbReference>
<feature type="compositionally biased region" description="Low complexity" evidence="5">
    <location>
        <begin position="1393"/>
        <end position="1417"/>
    </location>
</feature>
<proteinExistence type="predicted"/>
<evidence type="ECO:0000313" key="8">
    <source>
        <dbReference type="EMBL" id="GAQ46399.1"/>
    </source>
</evidence>
<dbReference type="PROSITE" id="PS50188">
    <property type="entry name" value="B302_SPRY"/>
    <property type="match status" value="1"/>
</dbReference>
<feature type="domain" description="B30.2/SPRY" evidence="6">
    <location>
        <begin position="225"/>
        <end position="417"/>
    </location>
</feature>
<feature type="region of interest" description="Disordered" evidence="5">
    <location>
        <begin position="1346"/>
        <end position="1463"/>
    </location>
</feature>
<feature type="compositionally biased region" description="Low complexity" evidence="5">
    <location>
        <begin position="1136"/>
        <end position="1149"/>
    </location>
</feature>
<feature type="coiled-coil region" evidence="4">
    <location>
        <begin position="988"/>
        <end position="1015"/>
    </location>
</feature>
<feature type="region of interest" description="Disordered" evidence="5">
    <location>
        <begin position="1218"/>
        <end position="1269"/>
    </location>
</feature>
<dbReference type="SMART" id="SM00757">
    <property type="entry name" value="CRA"/>
    <property type="match status" value="1"/>
</dbReference>
<feature type="region of interest" description="Disordered" evidence="5">
    <location>
        <begin position="1075"/>
        <end position="1175"/>
    </location>
</feature>
<dbReference type="InterPro" id="IPR013144">
    <property type="entry name" value="CRA_dom"/>
</dbReference>
<protein>
    <recommendedName>
        <fullName evidence="3">Protein FYV10</fullName>
    </recommendedName>
    <alternativeName>
        <fullName evidence="2">Protein fyv10</fullName>
    </alternativeName>
</protein>
<feature type="compositionally biased region" description="Polar residues" evidence="5">
    <location>
        <begin position="1346"/>
        <end position="1369"/>
    </location>
</feature>
<dbReference type="OMA" id="QTYPQIH"/>
<dbReference type="Proteomes" id="UP000068243">
    <property type="component" value="Unassembled WGS sequence"/>
</dbReference>
<feature type="compositionally biased region" description="Polar residues" evidence="5">
    <location>
        <begin position="1159"/>
        <end position="1175"/>
    </location>
</feature>
<feature type="region of interest" description="Disordered" evidence="5">
    <location>
        <begin position="1019"/>
        <end position="1047"/>
    </location>
</feature>
<evidence type="ECO:0000256" key="3">
    <source>
        <dbReference type="ARBA" id="ARBA00018741"/>
    </source>
</evidence>
<dbReference type="OrthoDB" id="25503at2759"/>
<gene>
    <name evidence="8" type="ORF">ABL_09060</name>
</gene>
<comment type="function">
    <text evidence="1">Involved in the proteasome-dependent degradation of fructose-1,6-bisphosphatase.</text>
</comment>
<evidence type="ECO:0000256" key="1">
    <source>
        <dbReference type="ARBA" id="ARBA00002343"/>
    </source>
</evidence>
<dbReference type="InterPro" id="IPR013320">
    <property type="entry name" value="ConA-like_dom_sf"/>
</dbReference>
<dbReference type="PANTHER" id="PTHR12864">
    <property type="entry name" value="RAN BINDING PROTEIN 9-RELATED"/>
    <property type="match status" value="1"/>
</dbReference>
<feature type="domain" description="CTLH" evidence="7">
    <location>
        <begin position="503"/>
        <end position="560"/>
    </location>
</feature>
<dbReference type="SUPFAM" id="SSF49899">
    <property type="entry name" value="Concanavalin A-like lectins/glucanases"/>
    <property type="match status" value="1"/>
</dbReference>
<dbReference type="VEuPathDB" id="FungiDB:ASPNIDRAFT2_212802"/>
<evidence type="ECO:0000256" key="4">
    <source>
        <dbReference type="SAM" id="Coils"/>
    </source>
</evidence>
<sequence length="1481" mass="162769">MTDASFPPSGGAPRAAAALTTSTTTASTTAATTTTTTTSSSTPSTYNYYSNVPSISSIPRRSSYASVLSGTAALSPPTFNNHPFSPFSPSSLSTSTASYPPPPPFSPDARLLRPSAAVDAEMQMNSSWRSSPGDSLPPYSRKFANLARFDPCYHNPGAFTDSATPSFTPSYLQNSRYVSRLDAARRAKHAAQRDGAIPSSTSNNLSTSSSQASLPRIAPSHRGMTYDIIEREPPSDDDHLLPLPSRWSDDDKFTGLELGNGGLEVRYTGPVNKHEHEAAAVRADNPMPPQCGIYYFEITILSKPKEGMIGIGFSSKKASVERLPGWEQESWAYHGDDGKSFFGESQGQGRQYGPTFGANDTVGCGVNFSTGCAFFTKNGVFLGNAFRELRNLKVYPSVGMKKQPPVHLVVNFGQQPFMFDIDDMVKKEKSLIHSEIALTSTANLQPPLDESGLLQELVAQFLAHDGYVETARAFAEEVAAESTALENGRQAPLKKYEVEEDVEAINRQKIRAAILEGDIDKALKYTNAYYANVLQTYPQIHFKLRCRKFLEMMRRCNESSPSPSKRGKSSNGLSDSSAVFDQEMELDEQLQEGDGYEADGMDMEETESTARSNELLTEAVQYGQQLFLDYPPEERGGDRKMLDDIFSLVAYQDARRSVHGHYLDPAGRIAVAEELNSAILVSLGKSSSAALERLYQQTEVLVNEISEEGGAGAFINPGEDGIGRPDGAVDGDSRTSWHGMLHPSGTDQPPWFALLALLAAYHFHRGVESVPDQIGEKEQTVALLHRHESYMAEAEEDRHRLLVSIENLEREKREVQAENARIIEENRGLLEQLDGLNKAVAESDSHSKSLETRLESTEAELRKLTHSAARAADLEAQLAQMEAEQSKLQESLQSAQEDSKSAVQRWRQAECTLRDLHDQVDRIEKEAREERDRHAELVQRMERRRTVERELDGAAGRLKGAAAAQELGRNRGGATVVSRFVRDILQDNANLQMGIMELREMLESSNQEVENLRDQVLSHQPLGPEDQEIRPSTTLSQELESKESRRVSQEFHIHHHYHSPAIKKERGSLFRRNKKRRSLGSATVLHSAAGTPLPLRPNHRSKPSSSSASTILSQTSVSIPPTVPHRWSVQSPATESMASSPQSAYQPSSIFDRVDRGFDSSQPTSPDSTVFSSPLRNGRFKKAQIDAAYRSLDGDGVSIPGIDDELVHDYFQRRSSAEYAGRAPMQSVIPEEREDGRSTNYPESERAASPAVQEGMFSTPYRGPRRSASHESLFSVAGMDIHTPSRRPSRLSDLHSSAVPVRIPRRIMSSRADLFPTPPVISPSIVTAGSELAMITDQSPQTLLASVAGSRSQTPVENDTEDTTTSSRKFSLGRRVGGWVRGHWGTAPTSSNEPNAETSATASAPASNTPSRRPSSAGSTSRKSRHHRPQLAPPLRFRYPGVNQKGPILGFRPPSRSRVPVSVHAEQVDEGLLRESLADCQ</sequence>
<dbReference type="InterPro" id="IPR050618">
    <property type="entry name" value="Ubq-SigPath_Reg"/>
</dbReference>
<dbReference type="Pfam" id="PF10607">
    <property type="entry name" value="CTLH"/>
    <property type="match status" value="1"/>
</dbReference>
<feature type="region of interest" description="Disordered" evidence="5">
    <location>
        <begin position="183"/>
        <end position="217"/>
    </location>
</feature>
<comment type="caution">
    <text evidence="8">The sequence shown here is derived from an EMBL/GenBank/DDBJ whole genome shotgun (WGS) entry which is preliminary data.</text>
</comment>
<dbReference type="EMBL" id="BCMY01000021">
    <property type="protein sequence ID" value="GAQ46399.1"/>
    <property type="molecule type" value="Genomic_DNA"/>
</dbReference>
<dbReference type="VEuPathDB" id="FungiDB:ATCC64974_39420"/>
<dbReference type="Gene3D" id="2.60.120.920">
    <property type="match status" value="1"/>
</dbReference>
<dbReference type="InterPro" id="IPR006594">
    <property type="entry name" value="LisH"/>
</dbReference>
<dbReference type="VEuPathDB" id="FungiDB:M747DRAFT_236373"/>
<evidence type="ECO:0000259" key="7">
    <source>
        <dbReference type="PROSITE" id="PS50897"/>
    </source>
</evidence>